<sequence>MTWLAVLATVWLAGCAGMQSHHETATQMQAAGQQGDFKTALTRLDERHASPEARKELLYNLEKGELLRLDGQIEPSTEAFLAADAKVQEWEQAAKTDPQKLMGTVGAALVSERLKVYEGQDYEKVWLTTRLALNRLGQGRIDEARVDIKRTHEREAVIAEFRSKETQSTVDEAKGRGVQAQGREINGYPVQLLDDPEVLALQNGYQNALSHYLAGFVYESLNEPGLAAPGYRKAIELRPGAPALEEGLRGLDERTGFTWKRKQRMTDVLFVVEAGVAPARVPKAFTLPVPVGSSIRTVSISYPVIDPSRDAPLESLQVGERALPLSKVVDLNVMARRALRDEMPGMVMRGFSRAIAKGVVQDQLEKQGGLLGGLIGIVASAATEQADDRMWRMLPGRVYLARAHLPPGEHEISLHGVSFGKARVDGQYAVVPLRLYEGRPLAGAVGQFGQLPLVEAVATPAVAPVAKPVAVKPAAKPARKPRPTTSAKAAAAAL</sequence>
<evidence type="ECO:0000313" key="2">
    <source>
        <dbReference type="EMBL" id="RFP77455.1"/>
    </source>
</evidence>
<gene>
    <name evidence="2" type="ORF">DY262_17025</name>
</gene>
<protein>
    <submittedName>
        <fullName evidence="2">Uncharacterized protein</fullName>
    </submittedName>
</protein>
<dbReference type="EMBL" id="QVLS01000011">
    <property type="protein sequence ID" value="RFP77455.1"/>
    <property type="molecule type" value="Genomic_DNA"/>
</dbReference>
<comment type="caution">
    <text evidence="2">The sequence shown here is derived from an EMBL/GenBank/DDBJ whole genome shotgun (WGS) entry which is preliminary data.</text>
</comment>
<dbReference type="Proteomes" id="UP000261931">
    <property type="component" value="Unassembled WGS sequence"/>
</dbReference>
<dbReference type="InterPro" id="IPR011990">
    <property type="entry name" value="TPR-like_helical_dom_sf"/>
</dbReference>
<feature type="compositionally biased region" description="Low complexity" evidence="1">
    <location>
        <begin position="483"/>
        <end position="494"/>
    </location>
</feature>
<accession>A0A372EGD4</accession>
<dbReference type="Gene3D" id="1.25.40.10">
    <property type="entry name" value="Tetratricopeptide repeat domain"/>
    <property type="match status" value="1"/>
</dbReference>
<evidence type="ECO:0000313" key="3">
    <source>
        <dbReference type="Proteomes" id="UP000261931"/>
    </source>
</evidence>
<name>A0A372EGD4_9BURK</name>
<organism evidence="2 3">
    <name type="scientific">Hydrogenophaga borbori</name>
    <dbReference type="NCBI Taxonomy" id="2294117"/>
    <lineage>
        <taxon>Bacteria</taxon>
        <taxon>Pseudomonadati</taxon>
        <taxon>Pseudomonadota</taxon>
        <taxon>Betaproteobacteria</taxon>
        <taxon>Burkholderiales</taxon>
        <taxon>Comamonadaceae</taxon>
        <taxon>Hydrogenophaga</taxon>
    </lineage>
</organism>
<keyword evidence="3" id="KW-1185">Reference proteome</keyword>
<reference evidence="2 3" key="1">
    <citation type="submission" date="2018-08" db="EMBL/GenBank/DDBJ databases">
        <title>Hydrogenophaga sp. LA-38 isolated from sludge.</title>
        <authorList>
            <person name="Im W.-T."/>
        </authorList>
    </citation>
    <scope>NUCLEOTIDE SEQUENCE [LARGE SCALE GENOMIC DNA]</scope>
    <source>
        <strain evidence="2 3">LA-38</strain>
    </source>
</reference>
<evidence type="ECO:0000256" key="1">
    <source>
        <dbReference type="SAM" id="MobiDB-lite"/>
    </source>
</evidence>
<feature type="region of interest" description="Disordered" evidence="1">
    <location>
        <begin position="472"/>
        <end position="494"/>
    </location>
</feature>
<dbReference type="AlphaFoldDB" id="A0A372EGD4"/>
<proteinExistence type="predicted"/>